<evidence type="ECO:0000313" key="1">
    <source>
        <dbReference type="EMBL" id="JAG20042.1"/>
    </source>
</evidence>
<name>A0A0A9XH43_LYGHE</name>
<feature type="non-terminal residue" evidence="1">
    <location>
        <position position="1"/>
    </location>
</feature>
<accession>A0A0A9XH43</accession>
<organism evidence="1">
    <name type="scientific">Lygus hesperus</name>
    <name type="common">Western plant bug</name>
    <dbReference type="NCBI Taxonomy" id="30085"/>
    <lineage>
        <taxon>Eukaryota</taxon>
        <taxon>Metazoa</taxon>
        <taxon>Ecdysozoa</taxon>
        <taxon>Arthropoda</taxon>
        <taxon>Hexapoda</taxon>
        <taxon>Insecta</taxon>
        <taxon>Pterygota</taxon>
        <taxon>Neoptera</taxon>
        <taxon>Paraneoptera</taxon>
        <taxon>Hemiptera</taxon>
        <taxon>Heteroptera</taxon>
        <taxon>Panheteroptera</taxon>
        <taxon>Cimicomorpha</taxon>
        <taxon>Miridae</taxon>
        <taxon>Mirini</taxon>
        <taxon>Lygus</taxon>
    </lineage>
</organism>
<dbReference type="AlphaFoldDB" id="A0A0A9XH43"/>
<sequence length="137" mass="15262">RCLAPRDRRISGPGFRFHKNQDILKPTSDILASQVSVLKSSEFYAQVHLYKLCSIKSSTVHLSSNSLPYANCSSNAVGSIISPEPEYAKLLETMFRLESVTDVPPYTPDELLAEECFRKSCSRLSDGRFSVGLPFSK</sequence>
<reference evidence="1" key="1">
    <citation type="journal article" date="2014" name="PLoS ONE">
        <title>Transcriptome-Based Identification of ABC Transporters in the Western Tarnished Plant Bug Lygus hesperus.</title>
        <authorList>
            <person name="Hull J.J."/>
            <person name="Chaney K."/>
            <person name="Geib S.M."/>
            <person name="Fabrick J.A."/>
            <person name="Brent C.S."/>
            <person name="Walsh D."/>
            <person name="Lavine L.C."/>
        </authorList>
    </citation>
    <scope>NUCLEOTIDE SEQUENCE</scope>
</reference>
<feature type="non-terminal residue" evidence="1">
    <location>
        <position position="137"/>
    </location>
</feature>
<gene>
    <name evidence="1" type="primary">HHT1</name>
    <name evidence="1" type="ORF">CM83_724</name>
</gene>
<keyword evidence="1" id="KW-0808">Transferase</keyword>
<reference evidence="1" key="2">
    <citation type="submission" date="2014-07" db="EMBL/GenBank/DDBJ databases">
        <authorList>
            <person name="Hull J."/>
        </authorList>
    </citation>
    <scope>NUCLEOTIDE SEQUENCE</scope>
</reference>
<dbReference type="EMBL" id="GBHO01023562">
    <property type="protein sequence ID" value="JAG20042.1"/>
    <property type="molecule type" value="Transcribed_RNA"/>
</dbReference>
<dbReference type="GO" id="GO:0016740">
    <property type="term" value="F:transferase activity"/>
    <property type="evidence" value="ECO:0007669"/>
    <property type="project" value="UniProtKB-KW"/>
</dbReference>
<protein>
    <submittedName>
        <fullName evidence="1">Omega-hydroxypalmitate O-feruloyl transferase</fullName>
    </submittedName>
</protein>
<proteinExistence type="predicted"/>